<dbReference type="InterPro" id="IPR006148">
    <property type="entry name" value="Glc/Gal-6P_isomerase"/>
</dbReference>
<evidence type="ECO:0000313" key="7">
    <source>
        <dbReference type="Proteomes" id="UP000581688"/>
    </source>
</evidence>
<dbReference type="Pfam" id="PF01182">
    <property type="entry name" value="Glucosamine_iso"/>
    <property type="match status" value="1"/>
</dbReference>
<dbReference type="GO" id="GO:0019262">
    <property type="term" value="P:N-acetylneuraminate catabolic process"/>
    <property type="evidence" value="ECO:0007669"/>
    <property type="project" value="UniProtKB-UniRule"/>
</dbReference>
<keyword evidence="3 4" id="KW-0119">Carbohydrate metabolism</keyword>
<accession>A0A841PS21</accession>
<feature type="active site" description="Proton acceptor; for ring-opening step" evidence="4">
    <location>
        <position position="147"/>
    </location>
</feature>
<dbReference type="PANTHER" id="PTHR11280:SF5">
    <property type="entry name" value="GLUCOSAMINE-6-PHOSPHATE ISOMERASE"/>
    <property type="match status" value="1"/>
</dbReference>
<feature type="active site" description="Proton acceptor; for enolization step" evidence="4">
    <location>
        <position position="76"/>
    </location>
</feature>
<feature type="active site" description="For ring-opening step" evidence="4">
    <location>
        <position position="145"/>
    </location>
</feature>
<dbReference type="PROSITE" id="PS01161">
    <property type="entry name" value="GLC_GALNAC_ISOMERASE"/>
    <property type="match status" value="1"/>
</dbReference>
<dbReference type="NCBIfam" id="TIGR00502">
    <property type="entry name" value="nagB"/>
    <property type="match status" value="1"/>
</dbReference>
<dbReference type="PANTHER" id="PTHR11280">
    <property type="entry name" value="GLUCOSAMINE-6-PHOSPHATE ISOMERASE"/>
    <property type="match status" value="1"/>
</dbReference>
<feature type="active site" description="For ring-opening step" evidence="4">
    <location>
        <position position="152"/>
    </location>
</feature>
<evidence type="ECO:0000313" key="6">
    <source>
        <dbReference type="EMBL" id="MBB6451727.1"/>
    </source>
</evidence>
<evidence type="ECO:0000256" key="1">
    <source>
        <dbReference type="ARBA" id="ARBA00000644"/>
    </source>
</evidence>
<dbReference type="Proteomes" id="UP000581688">
    <property type="component" value="Unassembled WGS sequence"/>
</dbReference>
<dbReference type="UniPathway" id="UPA00629">
    <property type="reaction ID" value="UER00684"/>
</dbReference>
<dbReference type="GO" id="GO:0005737">
    <property type="term" value="C:cytoplasm"/>
    <property type="evidence" value="ECO:0007669"/>
    <property type="project" value="TreeGrafter"/>
</dbReference>
<reference evidence="6 7" key="1">
    <citation type="submission" date="2020-08" db="EMBL/GenBank/DDBJ databases">
        <title>Genomic Encyclopedia of Type Strains, Phase IV (KMG-IV): sequencing the most valuable type-strain genomes for metagenomic binning, comparative biology and taxonomic classification.</title>
        <authorList>
            <person name="Goeker M."/>
        </authorList>
    </citation>
    <scope>NUCLEOTIDE SEQUENCE [LARGE SCALE GENOMIC DNA]</scope>
    <source>
        <strain evidence="6 7">DSM 19612</strain>
    </source>
</reference>
<dbReference type="GO" id="GO:0042802">
    <property type="term" value="F:identical protein binding"/>
    <property type="evidence" value="ECO:0007669"/>
    <property type="project" value="TreeGrafter"/>
</dbReference>
<dbReference type="AlphaFoldDB" id="A0A841PS21"/>
<keyword evidence="7" id="KW-1185">Reference proteome</keyword>
<gene>
    <name evidence="4" type="primary">nagB</name>
    <name evidence="6" type="ORF">HNQ94_000148</name>
</gene>
<evidence type="ECO:0000256" key="3">
    <source>
        <dbReference type="ARBA" id="ARBA00023277"/>
    </source>
</evidence>
<dbReference type="InterPro" id="IPR004547">
    <property type="entry name" value="Glucosamine6P_isomerase"/>
</dbReference>
<dbReference type="HAMAP" id="MF_01241">
    <property type="entry name" value="GlcN6P_deamin"/>
    <property type="match status" value="1"/>
</dbReference>
<comment type="pathway">
    <text evidence="4">Amino-sugar metabolism; N-acetylneuraminate degradation; D-fructose 6-phosphate from N-acetylneuraminate: step 5/5.</text>
</comment>
<dbReference type="RefSeq" id="WP_221452457.1">
    <property type="nucleotide sequence ID" value="NZ_CADDWK010000007.1"/>
</dbReference>
<evidence type="ECO:0000259" key="5">
    <source>
        <dbReference type="Pfam" id="PF01182"/>
    </source>
</evidence>
<keyword evidence="2 4" id="KW-0378">Hydrolase</keyword>
<protein>
    <recommendedName>
        <fullName evidence="4">Glucosamine-6-phosphate deaminase</fullName>
        <ecNumber evidence="4">3.5.99.6</ecNumber>
    </recommendedName>
    <alternativeName>
        <fullName evidence="4">GlcN6P deaminase</fullName>
        <shortName evidence="4">GNPDA</shortName>
    </alternativeName>
    <alternativeName>
        <fullName evidence="4">Glucosamine-6-phosphate isomerase</fullName>
    </alternativeName>
</protein>
<dbReference type="EMBL" id="JACHGH010000001">
    <property type="protein sequence ID" value="MBB6451727.1"/>
    <property type="molecule type" value="Genomic_DNA"/>
</dbReference>
<comment type="similarity">
    <text evidence="4">Belongs to the glucosamine/galactosamine-6-phosphate isomerase family. NagB subfamily.</text>
</comment>
<comment type="function">
    <text evidence="4">Catalyzes the reversible isomerization-deamination of glucosamine 6-phosphate (GlcN6P) to form fructose 6-phosphate (Fru6P) and ammonium ion.</text>
</comment>
<comment type="caution">
    <text evidence="6">The sequence shown here is derived from an EMBL/GenBank/DDBJ whole genome shotgun (WGS) entry which is preliminary data.</text>
</comment>
<dbReference type="FunFam" id="3.40.50.1360:FF:000003">
    <property type="entry name" value="Glucosamine-6-phosphate deaminase"/>
    <property type="match status" value="1"/>
</dbReference>
<dbReference type="GO" id="GO:0005975">
    <property type="term" value="P:carbohydrate metabolic process"/>
    <property type="evidence" value="ECO:0007669"/>
    <property type="project" value="InterPro"/>
</dbReference>
<feature type="domain" description="Glucosamine/galactosamine-6-phosphate isomerase" evidence="5">
    <location>
        <begin position="18"/>
        <end position="233"/>
    </location>
</feature>
<dbReference type="Gene3D" id="3.40.50.1360">
    <property type="match status" value="1"/>
</dbReference>
<comment type="catalytic activity">
    <reaction evidence="1 4">
        <text>alpha-D-glucosamine 6-phosphate + H2O = beta-D-fructose 6-phosphate + NH4(+)</text>
        <dbReference type="Rhea" id="RHEA:12172"/>
        <dbReference type="ChEBI" id="CHEBI:15377"/>
        <dbReference type="ChEBI" id="CHEBI:28938"/>
        <dbReference type="ChEBI" id="CHEBI:57634"/>
        <dbReference type="ChEBI" id="CHEBI:75989"/>
        <dbReference type="EC" id="3.5.99.6"/>
    </reaction>
</comment>
<dbReference type="InterPro" id="IPR018321">
    <property type="entry name" value="Glucosamine6P_isomerase_CS"/>
</dbReference>
<name>A0A841PS21_9BACI</name>
<dbReference type="GO" id="GO:0006046">
    <property type="term" value="P:N-acetylglucosamine catabolic process"/>
    <property type="evidence" value="ECO:0007669"/>
    <property type="project" value="UniProtKB-UniRule"/>
</dbReference>
<evidence type="ECO:0000256" key="2">
    <source>
        <dbReference type="ARBA" id="ARBA00022801"/>
    </source>
</evidence>
<dbReference type="SUPFAM" id="SSF100950">
    <property type="entry name" value="NagB/RpiA/CoA transferase-like"/>
    <property type="match status" value="1"/>
</dbReference>
<dbReference type="GO" id="GO:0006043">
    <property type="term" value="P:glucosamine catabolic process"/>
    <property type="evidence" value="ECO:0007669"/>
    <property type="project" value="TreeGrafter"/>
</dbReference>
<dbReference type="GO" id="GO:0004342">
    <property type="term" value="F:glucosamine-6-phosphate deaminase activity"/>
    <property type="evidence" value="ECO:0007669"/>
    <property type="project" value="UniProtKB-UniRule"/>
</dbReference>
<dbReference type="InterPro" id="IPR037171">
    <property type="entry name" value="NagB/RpiA_transferase-like"/>
</dbReference>
<comment type="caution">
    <text evidence="4">Lacks conserved residue(s) required for the propagation of feature annotation.</text>
</comment>
<proteinExistence type="inferred from homology"/>
<dbReference type="CDD" id="cd01399">
    <property type="entry name" value="GlcN6P_deaminase"/>
    <property type="match status" value="1"/>
</dbReference>
<organism evidence="6 7">
    <name type="scientific">Salirhabdus euzebyi</name>
    <dbReference type="NCBI Taxonomy" id="394506"/>
    <lineage>
        <taxon>Bacteria</taxon>
        <taxon>Bacillati</taxon>
        <taxon>Bacillota</taxon>
        <taxon>Bacilli</taxon>
        <taxon>Bacillales</taxon>
        <taxon>Bacillaceae</taxon>
        <taxon>Salirhabdus</taxon>
    </lineage>
</organism>
<sequence length="244" mass="27316">MLRNSVESNIDIEKVSSYEELSKKAANILVELLREKPAANLGLATGSTPVGMYEQLIKAYQEGNVSFQDTHTYNLDEYIGLERSDPNSYHYFMKKTLFDHIDINPDHTHIPSGIAEDLEEECVSYERLIKANGGIDIQILGLGLNGHIGFNEPGTDFASRTHIVKLAESTRTANARFFSKKEDVPKQAITMGIQSIMEAKKIVLLAFGKKKMDPLQRLMKGVVHPDFPASILRLHPNITIIYGE</sequence>
<dbReference type="EC" id="3.5.99.6" evidence="4"/>
<evidence type="ECO:0000256" key="4">
    <source>
        <dbReference type="HAMAP-Rule" id="MF_01241"/>
    </source>
</evidence>